<evidence type="ECO:0000313" key="1">
    <source>
        <dbReference type="EMBL" id="PSK38977.1"/>
    </source>
</evidence>
<evidence type="ECO:0000313" key="2">
    <source>
        <dbReference type="Proteomes" id="UP000241107"/>
    </source>
</evidence>
<reference evidence="1 2" key="1">
    <citation type="submission" date="2018-03" db="EMBL/GenBank/DDBJ databases">
        <title>Candida pseudohaemulonii genome assembly and annotation.</title>
        <authorList>
            <person name="Munoz J.F."/>
            <person name="Gade L.G."/>
            <person name="Chow N.A."/>
            <person name="Litvintseva A.P."/>
            <person name="Loparev V.N."/>
            <person name="Cuomo C.A."/>
        </authorList>
    </citation>
    <scope>NUCLEOTIDE SEQUENCE [LARGE SCALE GENOMIC DNA]</scope>
    <source>
        <strain evidence="1 2">B12108</strain>
    </source>
</reference>
<keyword evidence="2" id="KW-1185">Reference proteome</keyword>
<dbReference type="Proteomes" id="UP000241107">
    <property type="component" value="Unassembled WGS sequence"/>
</dbReference>
<comment type="caution">
    <text evidence="1">The sequence shown here is derived from an EMBL/GenBank/DDBJ whole genome shotgun (WGS) entry which is preliminary data.</text>
</comment>
<protein>
    <submittedName>
        <fullName evidence="1">Uncharacterized protein</fullName>
    </submittedName>
</protein>
<dbReference type="AlphaFoldDB" id="A0A2P7YSM1"/>
<sequence length="148" mass="16434">MTSENAVMAKESLMEIGNSMKCGDLDPILNVTESDPFEGYNCGFAAAEAFFNDGVKVTQILKVANFRTVSRCWVPAQIQSQQPMLRFFSSRQRCINFNNVNEHDNGVNLISNDDVFASEEVKHQNEAPFEPTVFSSEDVFTAGPVNKA</sequence>
<accession>A0A2P7YSM1</accession>
<organism evidence="1 2">
    <name type="scientific">Candidozyma pseudohaemuli</name>
    <dbReference type="NCBI Taxonomy" id="418784"/>
    <lineage>
        <taxon>Eukaryota</taxon>
        <taxon>Fungi</taxon>
        <taxon>Dikarya</taxon>
        <taxon>Ascomycota</taxon>
        <taxon>Saccharomycotina</taxon>
        <taxon>Pichiomycetes</taxon>
        <taxon>Metschnikowiaceae</taxon>
        <taxon>Candidozyma</taxon>
    </lineage>
</organism>
<gene>
    <name evidence="1" type="ORF">C7M61_002284</name>
</gene>
<dbReference type="EMBL" id="PYFQ01000004">
    <property type="protein sequence ID" value="PSK38977.1"/>
    <property type="molecule type" value="Genomic_DNA"/>
</dbReference>
<name>A0A2P7YSM1_9ASCO</name>
<dbReference type="GeneID" id="36565673"/>
<dbReference type="OrthoDB" id="4085221at2759"/>
<dbReference type="RefSeq" id="XP_024714163.1">
    <property type="nucleotide sequence ID" value="XM_024857664.1"/>
</dbReference>
<proteinExistence type="predicted"/>
<dbReference type="VEuPathDB" id="FungiDB:C7M61_002284"/>